<evidence type="ECO:0000313" key="1">
    <source>
        <dbReference type="EMBL" id="PHT65775.1"/>
    </source>
</evidence>
<reference evidence="1 2" key="2">
    <citation type="journal article" date="2017" name="Genome Biol.">
        <title>New reference genome sequences of hot pepper reveal the massive evolution of plant disease-resistance genes by retroduplication.</title>
        <authorList>
            <person name="Kim S."/>
            <person name="Park J."/>
            <person name="Yeom S.I."/>
            <person name="Kim Y.M."/>
            <person name="Seo E."/>
            <person name="Kim K.T."/>
            <person name="Kim M.S."/>
            <person name="Lee J.M."/>
            <person name="Cheong K."/>
            <person name="Shin H.S."/>
            <person name="Kim S.B."/>
            <person name="Han K."/>
            <person name="Lee J."/>
            <person name="Park M."/>
            <person name="Lee H.A."/>
            <person name="Lee H.Y."/>
            <person name="Lee Y."/>
            <person name="Oh S."/>
            <person name="Lee J.H."/>
            <person name="Choi E."/>
            <person name="Choi E."/>
            <person name="Lee S.E."/>
            <person name="Jeon J."/>
            <person name="Kim H."/>
            <person name="Choi G."/>
            <person name="Song H."/>
            <person name="Lee J."/>
            <person name="Lee S.C."/>
            <person name="Kwon J.K."/>
            <person name="Lee H.Y."/>
            <person name="Koo N."/>
            <person name="Hong Y."/>
            <person name="Kim R.W."/>
            <person name="Kang W.H."/>
            <person name="Huh J.H."/>
            <person name="Kang B.C."/>
            <person name="Yang T.J."/>
            <person name="Lee Y.H."/>
            <person name="Bennetzen J.L."/>
            <person name="Choi D."/>
        </authorList>
    </citation>
    <scope>NUCLEOTIDE SEQUENCE [LARGE SCALE GENOMIC DNA]</scope>
    <source>
        <strain evidence="2">cv. CM334</strain>
    </source>
</reference>
<name>A0A2G2Y7N4_CAPAN</name>
<accession>A0A2G2Y7N4</accession>
<proteinExistence type="predicted"/>
<protein>
    <submittedName>
        <fullName evidence="1">Uncharacterized protein</fullName>
    </submittedName>
</protein>
<dbReference type="EMBL" id="AYRZ02000012">
    <property type="protein sequence ID" value="PHT65775.1"/>
    <property type="molecule type" value="Genomic_DNA"/>
</dbReference>
<dbReference type="OMA" id="ESMILMP"/>
<evidence type="ECO:0000313" key="2">
    <source>
        <dbReference type="Proteomes" id="UP000222542"/>
    </source>
</evidence>
<gene>
    <name evidence="1" type="ORF">T459_30200</name>
</gene>
<dbReference type="PANTHER" id="PTHR45980:SF19">
    <property type="entry name" value="PEPTIDASE DO-RELATED"/>
    <property type="match status" value="1"/>
</dbReference>
<keyword evidence="2" id="KW-1185">Reference proteome</keyword>
<dbReference type="Gramene" id="PHT65775">
    <property type="protein sequence ID" value="PHT65775"/>
    <property type="gene ID" value="T459_30200"/>
</dbReference>
<dbReference type="AlphaFoldDB" id="A0A2G2Y7N4"/>
<dbReference type="Proteomes" id="UP000222542">
    <property type="component" value="Unassembled WGS sequence"/>
</dbReference>
<dbReference type="STRING" id="4072.A0A2G2Y7N4"/>
<dbReference type="PANTHER" id="PTHR45980">
    <property type="match status" value="1"/>
</dbReference>
<comment type="caution">
    <text evidence="1">The sequence shown here is derived from an EMBL/GenBank/DDBJ whole genome shotgun (WGS) entry which is preliminary data.</text>
</comment>
<organism evidence="1 2">
    <name type="scientific">Capsicum annuum</name>
    <name type="common">Capsicum pepper</name>
    <dbReference type="NCBI Taxonomy" id="4072"/>
    <lineage>
        <taxon>Eukaryota</taxon>
        <taxon>Viridiplantae</taxon>
        <taxon>Streptophyta</taxon>
        <taxon>Embryophyta</taxon>
        <taxon>Tracheophyta</taxon>
        <taxon>Spermatophyta</taxon>
        <taxon>Magnoliopsida</taxon>
        <taxon>eudicotyledons</taxon>
        <taxon>Gunneridae</taxon>
        <taxon>Pentapetalae</taxon>
        <taxon>asterids</taxon>
        <taxon>lamiids</taxon>
        <taxon>Solanales</taxon>
        <taxon>Solanaceae</taxon>
        <taxon>Solanoideae</taxon>
        <taxon>Capsiceae</taxon>
        <taxon>Capsicum</taxon>
    </lineage>
</organism>
<dbReference type="SMR" id="A0A2G2Y7N4"/>
<sequence length="83" mass="9075">MENPDLHLSMGMKHDQKGVCKRKIDPTALESMILMPSNVILSFDGVDIANDGTVLLSGNNSHVDDLTKLVAVLGRPSYLIRNL</sequence>
<reference evidence="1 2" key="1">
    <citation type="journal article" date="2014" name="Nat. Genet.">
        <title>Genome sequence of the hot pepper provides insights into the evolution of pungency in Capsicum species.</title>
        <authorList>
            <person name="Kim S."/>
            <person name="Park M."/>
            <person name="Yeom S.I."/>
            <person name="Kim Y.M."/>
            <person name="Lee J.M."/>
            <person name="Lee H.A."/>
            <person name="Seo E."/>
            <person name="Choi J."/>
            <person name="Cheong K."/>
            <person name="Kim K.T."/>
            <person name="Jung K."/>
            <person name="Lee G.W."/>
            <person name="Oh S.K."/>
            <person name="Bae C."/>
            <person name="Kim S.B."/>
            <person name="Lee H.Y."/>
            <person name="Kim S.Y."/>
            <person name="Kim M.S."/>
            <person name="Kang B.C."/>
            <person name="Jo Y.D."/>
            <person name="Yang H.B."/>
            <person name="Jeong H.J."/>
            <person name="Kang W.H."/>
            <person name="Kwon J.K."/>
            <person name="Shin C."/>
            <person name="Lim J.Y."/>
            <person name="Park J.H."/>
            <person name="Huh J.H."/>
            <person name="Kim J.S."/>
            <person name="Kim B.D."/>
            <person name="Cohen O."/>
            <person name="Paran I."/>
            <person name="Suh M.C."/>
            <person name="Lee S.B."/>
            <person name="Kim Y.K."/>
            <person name="Shin Y."/>
            <person name="Noh S.J."/>
            <person name="Park J."/>
            <person name="Seo Y.S."/>
            <person name="Kwon S.Y."/>
            <person name="Kim H.A."/>
            <person name="Park J.M."/>
            <person name="Kim H.J."/>
            <person name="Choi S.B."/>
            <person name="Bosland P.W."/>
            <person name="Reeves G."/>
            <person name="Jo S.H."/>
            <person name="Lee B.W."/>
            <person name="Cho H.T."/>
            <person name="Choi H.S."/>
            <person name="Lee M.S."/>
            <person name="Yu Y."/>
            <person name="Do Choi Y."/>
            <person name="Park B.S."/>
            <person name="van Deynze A."/>
            <person name="Ashrafi H."/>
            <person name="Hill T."/>
            <person name="Kim W.T."/>
            <person name="Pai H.S."/>
            <person name="Ahn H.K."/>
            <person name="Yeam I."/>
            <person name="Giovannoni J.J."/>
            <person name="Rose J.K."/>
            <person name="Sorensen I."/>
            <person name="Lee S.J."/>
            <person name="Kim R.W."/>
            <person name="Choi I.Y."/>
            <person name="Choi B.S."/>
            <person name="Lim J.S."/>
            <person name="Lee Y.H."/>
            <person name="Choi D."/>
        </authorList>
    </citation>
    <scope>NUCLEOTIDE SEQUENCE [LARGE SCALE GENOMIC DNA]</scope>
    <source>
        <strain evidence="2">cv. CM334</strain>
    </source>
</reference>